<dbReference type="RefSeq" id="WP_171354039.1">
    <property type="nucleotide sequence ID" value="NZ_VTXP01000020.1"/>
</dbReference>
<protein>
    <submittedName>
        <fullName evidence="1">Uncharacterized protein</fullName>
    </submittedName>
</protein>
<name>A0AAP6ZWB4_9VIBR</name>
<proteinExistence type="predicted"/>
<dbReference type="AlphaFoldDB" id="A0AAP6ZWB4"/>
<gene>
    <name evidence="1" type="ORF">F0238_23670</name>
</gene>
<organism evidence="1 2">
    <name type="scientific">Vibrio coralliilyticus</name>
    <dbReference type="NCBI Taxonomy" id="190893"/>
    <lineage>
        <taxon>Bacteria</taxon>
        <taxon>Pseudomonadati</taxon>
        <taxon>Pseudomonadota</taxon>
        <taxon>Gammaproteobacteria</taxon>
        <taxon>Vibrionales</taxon>
        <taxon>Vibrionaceae</taxon>
        <taxon>Vibrio</taxon>
    </lineage>
</organism>
<evidence type="ECO:0000313" key="1">
    <source>
        <dbReference type="EMBL" id="NOJ25724.1"/>
    </source>
</evidence>
<evidence type="ECO:0000313" key="2">
    <source>
        <dbReference type="Proteomes" id="UP000576645"/>
    </source>
</evidence>
<dbReference type="Proteomes" id="UP000576645">
    <property type="component" value="Unassembled WGS sequence"/>
</dbReference>
<sequence>MLRKAGDFPNRDVVEYATLVVQIPNSALPINLQEFEWWADEGTMIELSVSPNGRLRGKACYIESIELAEAFEQHIRKLFSNRPYKELYKLKIEVRTSTRNKTVTRWKSQDSKAIKKVLGIS</sequence>
<accession>A0AAP6ZWB4</accession>
<comment type="caution">
    <text evidence="1">The sequence shown here is derived from an EMBL/GenBank/DDBJ whole genome shotgun (WGS) entry which is preliminary data.</text>
</comment>
<dbReference type="EMBL" id="VTXP01000020">
    <property type="protein sequence ID" value="NOJ25724.1"/>
    <property type="molecule type" value="Genomic_DNA"/>
</dbReference>
<reference evidence="1 2" key="1">
    <citation type="submission" date="2019-09" db="EMBL/GenBank/DDBJ databases">
        <title>Draft genome sequencing and comparative genomics of hatchery-associated Vibrios.</title>
        <authorList>
            <person name="Kehlet-Delgado H."/>
            <person name="Mueller R.S."/>
        </authorList>
    </citation>
    <scope>NUCLEOTIDE SEQUENCE [LARGE SCALE GENOMIC DNA]</scope>
    <source>
        <strain evidence="1 2">09-121-3</strain>
    </source>
</reference>